<dbReference type="Gene3D" id="3.40.630.30">
    <property type="match status" value="1"/>
</dbReference>
<dbReference type="InterPro" id="IPR009081">
    <property type="entry name" value="PP-bd_ACP"/>
</dbReference>
<evidence type="ECO:0000313" key="4">
    <source>
        <dbReference type="EMBL" id="KAK7072988.1"/>
    </source>
</evidence>
<dbReference type="PANTHER" id="PTHR44845:SF6">
    <property type="entry name" value="BETA-ALANINE-ACTIVATING ENZYME"/>
    <property type="match status" value="1"/>
</dbReference>
<evidence type="ECO:0000259" key="3">
    <source>
        <dbReference type="Pfam" id="PF00550"/>
    </source>
</evidence>
<reference evidence="4 5" key="1">
    <citation type="submission" date="2023-11" db="EMBL/GenBank/DDBJ databases">
        <title>Halocaridina rubra genome assembly.</title>
        <authorList>
            <person name="Smith C."/>
        </authorList>
    </citation>
    <scope>NUCLEOTIDE SEQUENCE [LARGE SCALE GENOMIC DNA]</scope>
    <source>
        <strain evidence="4">EP-1</strain>
        <tissue evidence="4">Whole</tissue>
    </source>
</reference>
<accession>A0AAN8X2H6</accession>
<keyword evidence="5" id="KW-1185">Reference proteome</keyword>
<dbReference type="AlphaFoldDB" id="A0AAN8X2H6"/>
<comment type="caution">
    <text evidence="4">The sequence shown here is derived from an EMBL/GenBank/DDBJ whole genome shotgun (WGS) entry which is preliminary data.</text>
</comment>
<evidence type="ECO:0000313" key="5">
    <source>
        <dbReference type="Proteomes" id="UP001381693"/>
    </source>
</evidence>
<dbReference type="Gene3D" id="3.40.50.12780">
    <property type="entry name" value="N-terminal domain of ligase-like"/>
    <property type="match status" value="1"/>
</dbReference>
<dbReference type="SUPFAM" id="SSF56801">
    <property type="entry name" value="Acetyl-CoA synthetase-like"/>
    <property type="match status" value="1"/>
</dbReference>
<dbReference type="PANTHER" id="PTHR44845">
    <property type="entry name" value="CARRIER DOMAIN-CONTAINING PROTEIN"/>
    <property type="match status" value="1"/>
</dbReference>
<dbReference type="PROSITE" id="PS00012">
    <property type="entry name" value="PHOSPHOPANTETHEINE"/>
    <property type="match status" value="1"/>
</dbReference>
<dbReference type="InterPro" id="IPR036736">
    <property type="entry name" value="ACP-like_sf"/>
</dbReference>
<dbReference type="Proteomes" id="UP001381693">
    <property type="component" value="Unassembled WGS sequence"/>
</dbReference>
<gene>
    <name evidence="4" type="ORF">SK128_006146</name>
</gene>
<dbReference type="SUPFAM" id="SSF47336">
    <property type="entry name" value="ACP-like"/>
    <property type="match status" value="1"/>
</dbReference>
<protein>
    <recommendedName>
        <fullName evidence="3">Carrier domain-containing protein</fullName>
    </recommendedName>
</protein>
<dbReference type="Pfam" id="PF00550">
    <property type="entry name" value="PP-binding"/>
    <property type="match status" value="1"/>
</dbReference>
<evidence type="ECO:0000256" key="2">
    <source>
        <dbReference type="ARBA" id="ARBA00022553"/>
    </source>
</evidence>
<dbReference type="EMBL" id="JAXCGZ010013279">
    <property type="protein sequence ID" value="KAK7072988.1"/>
    <property type="molecule type" value="Genomic_DNA"/>
</dbReference>
<sequence length="427" mass="47511">MGDVTYIHFINNQEAEDNLIDNKVPIGVPITNCKIYLLNNNYEEVNQGQIGEVFAAGLNVASGYVGGAQPDKFINNKHSQDKDYSILYRTGDFGRIVNGMVVYEGRTDSQIKIRGHRVDMNEVQTAVQKVPGVDKVYILCHKPGEVNQALVAFYTTDDDTLSPQTVKQKVVSLLQPYMVPQFVKMDDLPLLVNGKIDRQQLLKIYERKTEGESTAIPIDLGGVATADRDSATILLHTMGKVLGPAVTANKPLSIDTNFFQIGGNSLNSVLTVTMLKDLGYNIGIGQFLRAESLQEVLRHMKKIKQEEDEPKVCNKRSVGETAAYKNKPLDYEHIQAVLKLISESFSKKGDLEVWLKTEPWEYVQLLTPLMPIIIEQGLSFVLTSPDTDEVVAVALNFDLHDEPPVEEVSPKIDYVLGFLEACEAPAR</sequence>
<proteinExistence type="predicted"/>
<dbReference type="Gene3D" id="1.10.1200.10">
    <property type="entry name" value="ACP-like"/>
    <property type="match status" value="1"/>
</dbReference>
<evidence type="ECO:0000256" key="1">
    <source>
        <dbReference type="ARBA" id="ARBA00022450"/>
    </source>
</evidence>
<keyword evidence="2" id="KW-0597">Phosphoprotein</keyword>
<name>A0AAN8X2H6_HALRR</name>
<dbReference type="InterPro" id="IPR006162">
    <property type="entry name" value="Ppantetheine_attach_site"/>
</dbReference>
<organism evidence="4 5">
    <name type="scientific">Halocaridina rubra</name>
    <name type="common">Hawaiian red shrimp</name>
    <dbReference type="NCBI Taxonomy" id="373956"/>
    <lineage>
        <taxon>Eukaryota</taxon>
        <taxon>Metazoa</taxon>
        <taxon>Ecdysozoa</taxon>
        <taxon>Arthropoda</taxon>
        <taxon>Crustacea</taxon>
        <taxon>Multicrustacea</taxon>
        <taxon>Malacostraca</taxon>
        <taxon>Eumalacostraca</taxon>
        <taxon>Eucarida</taxon>
        <taxon>Decapoda</taxon>
        <taxon>Pleocyemata</taxon>
        <taxon>Caridea</taxon>
        <taxon>Atyoidea</taxon>
        <taxon>Atyidae</taxon>
        <taxon>Halocaridina</taxon>
    </lineage>
</organism>
<dbReference type="Gene3D" id="3.30.300.30">
    <property type="match status" value="1"/>
</dbReference>
<dbReference type="InterPro" id="IPR042099">
    <property type="entry name" value="ANL_N_sf"/>
</dbReference>
<feature type="domain" description="Carrier" evidence="3">
    <location>
        <begin position="249"/>
        <end position="299"/>
    </location>
</feature>
<dbReference type="InterPro" id="IPR045851">
    <property type="entry name" value="AMP-bd_C_sf"/>
</dbReference>
<keyword evidence="1" id="KW-0596">Phosphopantetheine</keyword>